<reference evidence="10 11" key="1">
    <citation type="submission" date="2016-10" db="EMBL/GenBank/DDBJ databases">
        <authorList>
            <person name="de Groot N.N."/>
        </authorList>
    </citation>
    <scope>NUCLEOTIDE SEQUENCE [LARGE SCALE GENOMIC DNA]</scope>
    <source>
        <strain evidence="10 11">DSM 19113</strain>
    </source>
</reference>
<dbReference type="InterPro" id="IPR041171">
    <property type="entry name" value="SDR_Ig"/>
</dbReference>
<protein>
    <submittedName>
        <fullName evidence="10">Collagen binding domain-containing protein</fullName>
    </submittedName>
</protein>
<dbReference type="Gene3D" id="2.60.40.740">
    <property type="match status" value="1"/>
</dbReference>
<feature type="domain" description="SDR-like Ig" evidence="9">
    <location>
        <begin position="61"/>
        <end position="158"/>
    </location>
</feature>
<keyword evidence="2" id="KW-0134">Cell wall</keyword>
<evidence type="ECO:0000259" key="8">
    <source>
        <dbReference type="Pfam" id="PF05737"/>
    </source>
</evidence>
<feature type="compositionally biased region" description="Low complexity" evidence="6">
    <location>
        <begin position="359"/>
        <end position="380"/>
    </location>
</feature>
<accession>A0A1I1G2N2</accession>
<comment type="subcellular location">
    <subcellularLocation>
        <location evidence="1">Secreted</location>
        <location evidence="1">Cell wall</location>
        <topology evidence="1">Peptidoglycan-anchor</topology>
    </subcellularLocation>
</comment>
<evidence type="ECO:0000256" key="1">
    <source>
        <dbReference type="ARBA" id="ARBA00004168"/>
    </source>
</evidence>
<dbReference type="InterPro" id="IPR011252">
    <property type="entry name" value="Fibrogen-bd_dom1"/>
</dbReference>
<dbReference type="SUPFAM" id="SSF49401">
    <property type="entry name" value="Bacterial adhesins"/>
    <property type="match status" value="2"/>
</dbReference>
<organism evidence="10 11">
    <name type="scientific">Fructobacillus durionis</name>
    <dbReference type="NCBI Taxonomy" id="283737"/>
    <lineage>
        <taxon>Bacteria</taxon>
        <taxon>Bacillati</taxon>
        <taxon>Bacillota</taxon>
        <taxon>Bacilli</taxon>
        <taxon>Lactobacillales</taxon>
        <taxon>Lactobacillaceae</taxon>
        <taxon>Fructobacillus</taxon>
    </lineage>
</organism>
<evidence type="ECO:0000256" key="3">
    <source>
        <dbReference type="ARBA" id="ARBA00022525"/>
    </source>
</evidence>
<dbReference type="InterPro" id="IPR008456">
    <property type="entry name" value="Collagen-bd_dom"/>
</dbReference>
<dbReference type="GO" id="GO:0007155">
    <property type="term" value="P:cell adhesion"/>
    <property type="evidence" value="ECO:0007669"/>
    <property type="project" value="InterPro"/>
</dbReference>
<feature type="transmembrane region" description="Helical" evidence="7">
    <location>
        <begin position="392"/>
        <end position="410"/>
    </location>
</feature>
<dbReference type="EMBL" id="FOLI01000004">
    <property type="protein sequence ID" value="SFC05795.1"/>
    <property type="molecule type" value="Genomic_DNA"/>
</dbReference>
<evidence type="ECO:0000259" key="9">
    <source>
        <dbReference type="Pfam" id="PF17961"/>
    </source>
</evidence>
<evidence type="ECO:0000313" key="10">
    <source>
        <dbReference type="EMBL" id="SFC05795.1"/>
    </source>
</evidence>
<dbReference type="OrthoDB" id="1744455at2"/>
<keyword evidence="3" id="KW-0964">Secreted</keyword>
<keyword evidence="10" id="KW-0176">Collagen</keyword>
<proteinExistence type="predicted"/>
<evidence type="ECO:0000256" key="7">
    <source>
        <dbReference type="SAM" id="Phobius"/>
    </source>
</evidence>
<keyword evidence="7" id="KW-1133">Transmembrane helix</keyword>
<dbReference type="InterPro" id="IPR008966">
    <property type="entry name" value="Adhesion_dom_sf"/>
</dbReference>
<dbReference type="AlphaFoldDB" id="A0A1I1G2N2"/>
<dbReference type="Pfam" id="PF17961">
    <property type="entry name" value="Big_8"/>
    <property type="match status" value="1"/>
</dbReference>
<sequence length="416" mass="45356">MIKNKVSFRQLLLLVLAALTLTVWGLSQNKQISAANSDNQWITSASLEDTSNNNTQPYGPTDNMKVTYGFKIPQGAITEGNRDSSVVLPEQFNILSNFTFEIKDKDGKVVAEGTTDSATRRITIHYTDLAISMSTKNSIEGSFNITLHWNLDKVNVKKKTVIDWNLPDNDGTKPNSDTVIVNPATTPDSDEKLKKWSWYDPQNPTYLHWCVRVNYSRTHIDNAVVKDVLAANQKLIGTFKIIKVKYHEDGTNFDTLATIDPATFVKDSDTTFHGRLGDIDDTYLIYYESQLTDGGAQKVYGNTATLTGDNIKTESHYVDSPSYSAGGNADYHGGGDTPSTPDVPNTPAVPSTPTPATPATPENSNNSNGSQAQSGTSSNAKAQPLPQTAKTAASWLSISLIAVVASFGLYKMSNKK</sequence>
<evidence type="ECO:0000313" key="11">
    <source>
        <dbReference type="Proteomes" id="UP000199376"/>
    </source>
</evidence>
<evidence type="ECO:0000256" key="4">
    <source>
        <dbReference type="ARBA" id="ARBA00022729"/>
    </source>
</evidence>
<keyword evidence="7" id="KW-0812">Transmembrane</keyword>
<evidence type="ECO:0000256" key="2">
    <source>
        <dbReference type="ARBA" id="ARBA00022512"/>
    </source>
</evidence>
<dbReference type="Pfam" id="PF05737">
    <property type="entry name" value="Collagen_bind"/>
    <property type="match status" value="1"/>
</dbReference>
<dbReference type="Gene3D" id="2.60.40.1280">
    <property type="match status" value="1"/>
</dbReference>
<dbReference type="RefSeq" id="WP_091502536.1">
    <property type="nucleotide sequence ID" value="NZ_FOLI01000004.1"/>
</dbReference>
<dbReference type="STRING" id="283737.SAMN05660453_0952"/>
<keyword evidence="5" id="KW-0572">Peptidoglycan-anchor</keyword>
<feature type="region of interest" description="Disordered" evidence="6">
    <location>
        <begin position="315"/>
        <end position="385"/>
    </location>
</feature>
<evidence type="ECO:0000256" key="5">
    <source>
        <dbReference type="ARBA" id="ARBA00023088"/>
    </source>
</evidence>
<name>A0A1I1G2N2_9LACO</name>
<dbReference type="Proteomes" id="UP000199376">
    <property type="component" value="Unassembled WGS sequence"/>
</dbReference>
<feature type="domain" description="Collagen binding" evidence="8">
    <location>
        <begin position="191"/>
        <end position="315"/>
    </location>
</feature>
<keyword evidence="7" id="KW-0472">Membrane</keyword>
<dbReference type="GO" id="GO:0005518">
    <property type="term" value="F:collagen binding"/>
    <property type="evidence" value="ECO:0007669"/>
    <property type="project" value="InterPro"/>
</dbReference>
<gene>
    <name evidence="10" type="ORF">SAMN05660453_0952</name>
</gene>
<keyword evidence="4" id="KW-0732">Signal</keyword>
<evidence type="ECO:0000256" key="6">
    <source>
        <dbReference type="SAM" id="MobiDB-lite"/>
    </source>
</evidence>
<keyword evidence="11" id="KW-1185">Reference proteome</keyword>